<dbReference type="AlphaFoldDB" id="A0A839GTF0"/>
<dbReference type="InterPro" id="IPR012910">
    <property type="entry name" value="Plug_dom"/>
</dbReference>
<dbReference type="InterPro" id="IPR037066">
    <property type="entry name" value="Plug_dom_sf"/>
</dbReference>
<keyword evidence="3" id="KW-1185">Reference proteome</keyword>
<organism evidence="2 3">
    <name type="scientific">Rufibacter quisquiliarum</name>
    <dbReference type="NCBI Taxonomy" id="1549639"/>
    <lineage>
        <taxon>Bacteria</taxon>
        <taxon>Pseudomonadati</taxon>
        <taxon>Bacteroidota</taxon>
        <taxon>Cytophagia</taxon>
        <taxon>Cytophagales</taxon>
        <taxon>Hymenobacteraceae</taxon>
        <taxon>Rufibacter</taxon>
    </lineage>
</organism>
<feature type="domain" description="TonB-dependent receptor plug" evidence="1">
    <location>
        <begin position="60"/>
        <end position="136"/>
    </location>
</feature>
<evidence type="ECO:0000313" key="2">
    <source>
        <dbReference type="EMBL" id="MBA9078745.1"/>
    </source>
</evidence>
<sequence>MIRGNLPVLLSEAQPEARLGTVTLRQTATNLKEVTVTALRPIISQEADKLVVSIEGTALAAGRTVFDVLTKSPGVFVDQDGNIQLNGRSGVTVMLDGKLTYLLASDLRNLLQSMSAENIRNIEIITSPSAKLMPRGHLAF</sequence>
<name>A0A839GTF0_9BACT</name>
<gene>
    <name evidence="2" type="ORF">FHS90_003475</name>
</gene>
<evidence type="ECO:0000259" key="1">
    <source>
        <dbReference type="Pfam" id="PF07715"/>
    </source>
</evidence>
<comment type="caution">
    <text evidence="2">The sequence shown here is derived from an EMBL/GenBank/DDBJ whole genome shotgun (WGS) entry which is preliminary data.</text>
</comment>
<accession>A0A839GTF0</accession>
<dbReference type="Pfam" id="PF07715">
    <property type="entry name" value="Plug"/>
    <property type="match status" value="1"/>
</dbReference>
<protein>
    <recommendedName>
        <fullName evidence="1">TonB-dependent receptor plug domain-containing protein</fullName>
    </recommendedName>
</protein>
<dbReference type="RefSeq" id="WP_182513868.1">
    <property type="nucleotide sequence ID" value="NZ_JACJIQ010000015.1"/>
</dbReference>
<proteinExistence type="predicted"/>
<evidence type="ECO:0000313" key="3">
    <source>
        <dbReference type="Proteomes" id="UP000563094"/>
    </source>
</evidence>
<reference evidence="2 3" key="1">
    <citation type="submission" date="2020-08" db="EMBL/GenBank/DDBJ databases">
        <title>Genomic Encyclopedia of Type Strains, Phase IV (KMG-IV): sequencing the most valuable type-strain genomes for metagenomic binning, comparative biology and taxonomic classification.</title>
        <authorList>
            <person name="Goeker M."/>
        </authorList>
    </citation>
    <scope>NUCLEOTIDE SEQUENCE [LARGE SCALE GENOMIC DNA]</scope>
    <source>
        <strain evidence="2 3">DSM 29854</strain>
    </source>
</reference>
<dbReference type="SUPFAM" id="SSF56935">
    <property type="entry name" value="Porins"/>
    <property type="match status" value="1"/>
</dbReference>
<dbReference type="EMBL" id="JACJIQ010000015">
    <property type="protein sequence ID" value="MBA9078745.1"/>
    <property type="molecule type" value="Genomic_DNA"/>
</dbReference>
<dbReference type="Proteomes" id="UP000563094">
    <property type="component" value="Unassembled WGS sequence"/>
</dbReference>
<dbReference type="Gene3D" id="2.170.130.10">
    <property type="entry name" value="TonB-dependent receptor, plug domain"/>
    <property type="match status" value="1"/>
</dbReference>